<dbReference type="InterPro" id="IPR019734">
    <property type="entry name" value="TPR_rpt"/>
</dbReference>
<accession>A0A0S2DMZ1</accession>
<dbReference type="PROSITE" id="PS50005">
    <property type="entry name" value="TPR"/>
    <property type="match status" value="1"/>
</dbReference>
<dbReference type="STRING" id="69.GLE_4650"/>
<dbReference type="SUPFAM" id="SSF48452">
    <property type="entry name" value="TPR-like"/>
    <property type="match status" value="1"/>
</dbReference>
<dbReference type="InterPro" id="IPR011990">
    <property type="entry name" value="TPR-like_helical_dom_sf"/>
</dbReference>
<dbReference type="AlphaFoldDB" id="A0A0S2DMZ1"/>
<dbReference type="PATRIC" id="fig|69.6.peg.4586"/>
<feature type="region of interest" description="Disordered" evidence="1">
    <location>
        <begin position="167"/>
        <end position="212"/>
    </location>
</feature>
<evidence type="ECO:0000313" key="3">
    <source>
        <dbReference type="Proteomes" id="UP000061569"/>
    </source>
</evidence>
<evidence type="ECO:0000313" key="2">
    <source>
        <dbReference type="EMBL" id="ALN59991.1"/>
    </source>
</evidence>
<gene>
    <name evidence="2" type="ORF">GLE_4650</name>
</gene>
<sequence>MRDDRYPIACDDDTLDAIKAAMQRSDEEALALLDAAVSRHPADARLALLRGSVYASQGAYPQAFADLSQAVVMAPELYAARFMLGYLELCHRGAAQAIAVWHPLTRLGEHEALGDFARGLTLLVTGQPEQARAFLQRGLEGNREHPELSPFVQSLIEKSHEIVAADEPAPVPGFGAVPAAAETDRDTGDGADEDLGNGSHLLLGGYLDRRDH</sequence>
<reference evidence="2 3" key="1">
    <citation type="submission" date="2015-11" db="EMBL/GenBank/DDBJ databases">
        <title>Genome sequences of Lysobacter enzymogenes strain C3 and Lysobacter antibioticus ATCC 29479.</title>
        <authorList>
            <person name="Kobayashi D.Y."/>
        </authorList>
    </citation>
    <scope>NUCLEOTIDE SEQUENCE [LARGE SCALE GENOMIC DNA]</scope>
    <source>
        <strain evidence="2 3">C3</strain>
    </source>
</reference>
<feature type="compositionally biased region" description="Low complexity" evidence="1">
    <location>
        <begin position="172"/>
        <end position="181"/>
    </location>
</feature>
<evidence type="ECO:0000256" key="1">
    <source>
        <dbReference type="SAM" id="MobiDB-lite"/>
    </source>
</evidence>
<dbReference type="KEGG" id="lez:GLE_4650"/>
<protein>
    <submittedName>
        <fullName evidence="2">Tetratricopeptide repeat domain protein</fullName>
    </submittedName>
</protein>
<dbReference type="EMBL" id="CP013140">
    <property type="protein sequence ID" value="ALN59991.1"/>
    <property type="molecule type" value="Genomic_DNA"/>
</dbReference>
<name>A0A0S2DMZ1_LYSEN</name>
<dbReference type="OrthoDB" id="9029053at2"/>
<proteinExistence type="predicted"/>
<dbReference type="Gene3D" id="1.25.40.10">
    <property type="entry name" value="Tetratricopeptide repeat domain"/>
    <property type="match status" value="1"/>
</dbReference>
<organism evidence="2 3">
    <name type="scientific">Lysobacter enzymogenes</name>
    <dbReference type="NCBI Taxonomy" id="69"/>
    <lineage>
        <taxon>Bacteria</taxon>
        <taxon>Pseudomonadati</taxon>
        <taxon>Pseudomonadota</taxon>
        <taxon>Gammaproteobacteria</taxon>
        <taxon>Lysobacterales</taxon>
        <taxon>Lysobacteraceae</taxon>
        <taxon>Lysobacter</taxon>
    </lineage>
</organism>
<dbReference type="Pfam" id="PF13432">
    <property type="entry name" value="TPR_16"/>
    <property type="match status" value="1"/>
</dbReference>
<dbReference type="Proteomes" id="UP000061569">
    <property type="component" value="Chromosome"/>
</dbReference>